<keyword evidence="3" id="KW-1185">Reference proteome</keyword>
<dbReference type="RefSeq" id="WP_145808903.1">
    <property type="nucleotide sequence ID" value="NZ_VIVK01000001.1"/>
</dbReference>
<reference evidence="2 3" key="1">
    <citation type="submission" date="2019-06" db="EMBL/GenBank/DDBJ databases">
        <title>Sequencing the genomes of 1000 actinobacteria strains.</title>
        <authorList>
            <person name="Klenk H.-P."/>
        </authorList>
    </citation>
    <scope>NUCLEOTIDE SEQUENCE [LARGE SCALE GENOMIC DNA]</scope>
    <source>
        <strain evidence="2 3">DSM 24683</strain>
    </source>
</reference>
<accession>A0A561BVU3</accession>
<dbReference type="OrthoDB" id="3742379at2"/>
<dbReference type="EMBL" id="VIVK01000001">
    <property type="protein sequence ID" value="TWD82953.1"/>
    <property type="molecule type" value="Genomic_DNA"/>
</dbReference>
<keyword evidence="1" id="KW-0732">Signal</keyword>
<gene>
    <name evidence="2" type="ORF">FB561_4104</name>
</gene>
<sequence>MLRPILASGVLAFGILFLSSTHANADPDPKIDIPPKPGPEYVLRCSTTEFTCNWFLIKDTNRAGDGEDQSKPGAKKVKQVCNFGGTPQACTNSELGNWSNSQQCYLQRETPQPPYSDPRWQGHTEGSIWACLREQGYDEGRHIVTRWVWLPGEPDTVVIDPETLAYRAIASMQLGKPQIRTAPGAGQIGLVNMPVWLWVDKSENTWGPIVRQASVPGLTVTATAQVKALNWSMGLPRVRLTPDL</sequence>
<comment type="caution">
    <text evidence="2">The sequence shown here is derived from an EMBL/GenBank/DDBJ whole genome shotgun (WGS) entry which is preliminary data.</text>
</comment>
<feature type="chain" id="PRO_5022146497" evidence="1">
    <location>
        <begin position="26"/>
        <end position="244"/>
    </location>
</feature>
<name>A0A561BVU3_9ACTN</name>
<evidence type="ECO:0000313" key="2">
    <source>
        <dbReference type="EMBL" id="TWD82953.1"/>
    </source>
</evidence>
<organism evidence="2 3">
    <name type="scientific">Kribbella amoyensis</name>
    <dbReference type="NCBI Taxonomy" id="996641"/>
    <lineage>
        <taxon>Bacteria</taxon>
        <taxon>Bacillati</taxon>
        <taxon>Actinomycetota</taxon>
        <taxon>Actinomycetes</taxon>
        <taxon>Propionibacteriales</taxon>
        <taxon>Kribbellaceae</taxon>
        <taxon>Kribbella</taxon>
    </lineage>
</organism>
<evidence type="ECO:0000313" key="3">
    <source>
        <dbReference type="Proteomes" id="UP000318380"/>
    </source>
</evidence>
<protein>
    <submittedName>
        <fullName evidence="2">Uncharacterized protein</fullName>
    </submittedName>
</protein>
<evidence type="ECO:0000256" key="1">
    <source>
        <dbReference type="SAM" id="SignalP"/>
    </source>
</evidence>
<feature type="signal peptide" evidence="1">
    <location>
        <begin position="1"/>
        <end position="25"/>
    </location>
</feature>
<dbReference type="Proteomes" id="UP000318380">
    <property type="component" value="Unassembled WGS sequence"/>
</dbReference>
<proteinExistence type="predicted"/>
<dbReference type="AlphaFoldDB" id="A0A561BVU3"/>